<feature type="chain" id="PRO_5042109237" description="beta-N-acetylhexosaminidase" evidence="7">
    <location>
        <begin position="22"/>
        <end position="493"/>
    </location>
</feature>
<comment type="similarity">
    <text evidence="2">Belongs to the glycosyl hydrolase 20 family.</text>
</comment>
<keyword evidence="4" id="KW-0378">Hydrolase</keyword>
<evidence type="ECO:0000256" key="2">
    <source>
        <dbReference type="ARBA" id="ARBA00006285"/>
    </source>
</evidence>
<name>A0AAE7BH21_9BACT</name>
<dbReference type="PIRSF" id="PIRSF001093">
    <property type="entry name" value="B-hxosamndse_ab_euk"/>
    <property type="match status" value="1"/>
</dbReference>
<evidence type="ECO:0000256" key="5">
    <source>
        <dbReference type="ARBA" id="ARBA00023295"/>
    </source>
</evidence>
<dbReference type="Gene3D" id="3.20.20.80">
    <property type="entry name" value="Glycosidases"/>
    <property type="match status" value="1"/>
</dbReference>
<accession>A0AAE7BH21</accession>
<evidence type="ECO:0000256" key="4">
    <source>
        <dbReference type="ARBA" id="ARBA00022801"/>
    </source>
</evidence>
<evidence type="ECO:0000256" key="1">
    <source>
        <dbReference type="ARBA" id="ARBA00001231"/>
    </source>
</evidence>
<dbReference type="GO" id="GO:0030203">
    <property type="term" value="P:glycosaminoglycan metabolic process"/>
    <property type="evidence" value="ECO:0007669"/>
    <property type="project" value="TreeGrafter"/>
</dbReference>
<feature type="domain" description="Beta-hexosaminidase bacterial type N-terminal" evidence="9">
    <location>
        <begin position="40"/>
        <end position="107"/>
    </location>
</feature>
<evidence type="ECO:0000256" key="6">
    <source>
        <dbReference type="PIRSR" id="PIRSR625705-1"/>
    </source>
</evidence>
<dbReference type="InterPro" id="IPR015882">
    <property type="entry name" value="HEX_bac_N"/>
</dbReference>
<evidence type="ECO:0000313" key="11">
    <source>
        <dbReference type="EMBL" id="QHV64371.1"/>
    </source>
</evidence>
<protein>
    <recommendedName>
        <fullName evidence="3">beta-N-acetylhexosaminidase</fullName>
        <ecNumber evidence="3">3.2.1.52</ecNumber>
    </recommendedName>
</protein>
<dbReference type="PANTHER" id="PTHR22600">
    <property type="entry name" value="BETA-HEXOSAMINIDASE"/>
    <property type="match status" value="1"/>
</dbReference>
<keyword evidence="5" id="KW-0326">Glycosidase</keyword>
<dbReference type="InterPro" id="IPR029018">
    <property type="entry name" value="Hex-like_dom2"/>
</dbReference>
<dbReference type="GO" id="GO:0004563">
    <property type="term" value="F:beta-N-acetylhexosaminidase activity"/>
    <property type="evidence" value="ECO:0007669"/>
    <property type="project" value="UniProtKB-EC"/>
</dbReference>
<dbReference type="EC" id="3.2.1.52" evidence="3"/>
<feature type="active site" description="Proton donor" evidence="6">
    <location>
        <position position="279"/>
    </location>
</feature>
<evidence type="ECO:0000313" key="13">
    <source>
        <dbReference type="Proteomes" id="UP001202031"/>
    </source>
</evidence>
<reference evidence="11" key="1">
    <citation type="submission" date="2018-05" db="EMBL/GenBank/DDBJ databases">
        <title>Complete genome sequnece of Akkermansia muciniphila EB-AMDK-40.</title>
        <authorList>
            <person name="Nam Y.-D."/>
            <person name="Chung W.-H."/>
            <person name="Park Y.S."/>
            <person name="Kang J."/>
        </authorList>
    </citation>
    <scope>NUCLEOTIDE SEQUENCE</scope>
    <source>
        <strain evidence="11">EB-AMDK-40</strain>
    </source>
</reference>
<dbReference type="InterPro" id="IPR015883">
    <property type="entry name" value="Glyco_hydro_20_cat"/>
</dbReference>
<dbReference type="Pfam" id="PF00728">
    <property type="entry name" value="Glyco_hydro_20"/>
    <property type="match status" value="1"/>
</dbReference>
<dbReference type="InterPro" id="IPR017853">
    <property type="entry name" value="GH"/>
</dbReference>
<feature type="signal peptide" evidence="7">
    <location>
        <begin position="1"/>
        <end position="21"/>
    </location>
</feature>
<evidence type="ECO:0000256" key="3">
    <source>
        <dbReference type="ARBA" id="ARBA00012663"/>
    </source>
</evidence>
<dbReference type="InterPro" id="IPR025705">
    <property type="entry name" value="Beta_hexosaminidase_sua/sub"/>
</dbReference>
<dbReference type="Proteomes" id="UP000642553">
    <property type="component" value="Chromosome"/>
</dbReference>
<dbReference type="GeneID" id="84022990"/>
<evidence type="ECO:0000313" key="12">
    <source>
        <dbReference type="Proteomes" id="UP000642553"/>
    </source>
</evidence>
<dbReference type="RefSeq" id="WP_102722361.1">
    <property type="nucleotide sequence ID" value="NZ_CP029701.1"/>
</dbReference>
<dbReference type="SUPFAM" id="SSF55545">
    <property type="entry name" value="beta-N-acetylhexosaminidase-like domain"/>
    <property type="match status" value="1"/>
</dbReference>
<dbReference type="SUPFAM" id="SSF51445">
    <property type="entry name" value="(Trans)glycosidases"/>
    <property type="match status" value="1"/>
</dbReference>
<dbReference type="Gene3D" id="3.30.379.10">
    <property type="entry name" value="Chitobiase/beta-hexosaminidase domain 2-like"/>
    <property type="match status" value="1"/>
</dbReference>
<dbReference type="PANTHER" id="PTHR22600:SF57">
    <property type="entry name" value="BETA-N-ACETYLHEXOSAMINIDASE"/>
    <property type="match status" value="1"/>
</dbReference>
<dbReference type="GO" id="GO:0016020">
    <property type="term" value="C:membrane"/>
    <property type="evidence" value="ECO:0007669"/>
    <property type="project" value="TreeGrafter"/>
</dbReference>
<evidence type="ECO:0000313" key="10">
    <source>
        <dbReference type="EMBL" id="MCL6656465.1"/>
    </source>
</evidence>
<dbReference type="CDD" id="cd06563">
    <property type="entry name" value="GH20_chitobiase-like"/>
    <property type="match status" value="1"/>
</dbReference>
<proteinExistence type="inferred from homology"/>
<sequence>MTRLFPLLAGLLLFPVFQTEAAEKYSIIPEPEKTELKRNATRTLKLLSDKTSPALGKDAYRLAVTPQGVHLASGGREGRMYGLVTLQQLQDQLAAQPEGIPCGVITDKPRYPWRGMMVDPARHFIPIKDLKKFVDLMAYYKFNKLHVHLTDNQGWRLPVPGYPRLKSVASKREESFGDGIPHEGMYTRQELKDLVAYCAARGIEVIPEIDVPGHNQALAAAYPEFFCFPKPDMKVRTVAGNSKELVCPQKPEVWKFYAAVFKELKDIFPSNTVHLGGDEAPTELWKKCPLCREARTKAGMKDEQEQMRAFFAKMTALLDKNGQTPQFWYEGNADIYHPGETVYAWRQDQARQAIEKTKKAGLNLIMASNEYCYLDFPQFPGQYNWGWMQTTTLQKCYELDPAFGKSTAEAGHIRGVHAPVWAEHLPDLNHLLYRVYPRAMALAEAGWSPMEVRSWENFQRKVADHRPFVLKRFNYDLKRTKDNEPPFRWENKK</sequence>
<keyword evidence="7" id="KW-0732">Signal</keyword>
<feature type="domain" description="Glycoside hydrolase family 20 catalytic" evidence="8">
    <location>
        <begin position="111"/>
        <end position="449"/>
    </location>
</feature>
<dbReference type="AlphaFoldDB" id="A0AAE7BH21"/>
<reference evidence="10 13" key="2">
    <citation type="submission" date="2022-03" db="EMBL/GenBank/DDBJ databases">
        <title>Taxonomic description of new species and reclassification of some bacterial strains.</title>
        <authorList>
            <person name="Ndongo S."/>
        </authorList>
    </citation>
    <scope>NUCLEOTIDE SEQUENCE [LARGE SCALE GENOMIC DNA]</scope>
    <source>
        <strain evidence="10 13">Marseille-P6666</strain>
    </source>
</reference>
<dbReference type="Proteomes" id="UP001202031">
    <property type="component" value="Unassembled WGS sequence"/>
</dbReference>
<keyword evidence="13" id="KW-1185">Reference proteome</keyword>
<organism evidence="11 12">
    <name type="scientific">Akkermansia massiliensis</name>
    <dbReference type="NCBI Taxonomy" id="2927224"/>
    <lineage>
        <taxon>Bacteria</taxon>
        <taxon>Pseudomonadati</taxon>
        <taxon>Verrucomicrobiota</taxon>
        <taxon>Verrucomicrobiia</taxon>
        <taxon>Verrucomicrobiales</taxon>
        <taxon>Akkermansiaceae</taxon>
        <taxon>Akkermansia</taxon>
    </lineage>
</organism>
<dbReference type="GO" id="GO:0005975">
    <property type="term" value="P:carbohydrate metabolic process"/>
    <property type="evidence" value="ECO:0007669"/>
    <property type="project" value="InterPro"/>
</dbReference>
<comment type="catalytic activity">
    <reaction evidence="1">
        <text>Hydrolysis of terminal non-reducing N-acetyl-D-hexosamine residues in N-acetyl-beta-D-hexosaminides.</text>
        <dbReference type="EC" id="3.2.1.52"/>
    </reaction>
</comment>
<dbReference type="PRINTS" id="PR00738">
    <property type="entry name" value="GLHYDRLASE20"/>
</dbReference>
<dbReference type="Pfam" id="PF02838">
    <property type="entry name" value="Glyco_hydro_20b"/>
    <property type="match status" value="1"/>
</dbReference>
<evidence type="ECO:0000259" key="9">
    <source>
        <dbReference type="Pfam" id="PF02838"/>
    </source>
</evidence>
<dbReference type="EMBL" id="JAMGSI010000001">
    <property type="protein sequence ID" value="MCL6656465.1"/>
    <property type="molecule type" value="Genomic_DNA"/>
</dbReference>
<evidence type="ECO:0000256" key="7">
    <source>
        <dbReference type="SAM" id="SignalP"/>
    </source>
</evidence>
<gene>
    <name evidence="11" type="ORF">DMI76_10755</name>
    <name evidence="10" type="ORF">M8N44_03925</name>
</gene>
<dbReference type="EMBL" id="CP029701">
    <property type="protein sequence ID" value="QHV64371.1"/>
    <property type="molecule type" value="Genomic_DNA"/>
</dbReference>
<evidence type="ECO:0000259" key="8">
    <source>
        <dbReference type="Pfam" id="PF00728"/>
    </source>
</evidence>